<protein>
    <submittedName>
        <fullName evidence="1">Uncharacterized protein</fullName>
    </submittedName>
</protein>
<gene>
    <name evidence="1" type="ORF">UFOVP53_110</name>
</gene>
<name>A0A6J5KW99_9CAUD</name>
<reference evidence="1" key="1">
    <citation type="submission" date="2020-04" db="EMBL/GenBank/DDBJ databases">
        <authorList>
            <person name="Chiriac C."/>
            <person name="Salcher M."/>
            <person name="Ghai R."/>
            <person name="Kavagutti S V."/>
        </authorList>
    </citation>
    <scope>NUCLEOTIDE SEQUENCE</scope>
</reference>
<proteinExistence type="predicted"/>
<organism evidence="1">
    <name type="scientific">uncultured Caudovirales phage</name>
    <dbReference type="NCBI Taxonomy" id="2100421"/>
    <lineage>
        <taxon>Viruses</taxon>
        <taxon>Duplodnaviria</taxon>
        <taxon>Heunggongvirae</taxon>
        <taxon>Uroviricota</taxon>
        <taxon>Caudoviricetes</taxon>
        <taxon>Peduoviridae</taxon>
        <taxon>Maltschvirus</taxon>
        <taxon>Maltschvirus maltsch</taxon>
    </lineage>
</organism>
<dbReference type="EMBL" id="LR796189">
    <property type="protein sequence ID" value="CAB4125326.1"/>
    <property type="molecule type" value="Genomic_DNA"/>
</dbReference>
<sequence>MQMYGDYNIYDSDETKGWNYICALELTLIKLNVVNIDNEWDYDEVAEFDEKYSPKG</sequence>
<evidence type="ECO:0000313" key="1">
    <source>
        <dbReference type="EMBL" id="CAB4125326.1"/>
    </source>
</evidence>
<accession>A0A6J5KW99</accession>